<dbReference type="Proteomes" id="UP001562425">
    <property type="component" value="Unassembled WGS sequence"/>
</dbReference>
<sequence>MSYRHSEFNRRRMLREFWEMSEDPGGEVRTFGSRFEPLSGGDSTEFTEVTSPKNKPGKSGKRKDTAPNQNLYTKQIRMDQYNGPRFLILKRTDPGKTMELENPFFIKKAMDAITTNVQISRLKDGDLLLKTVDRQQAAKLLKQEKFGGTMNIKITEHPKLNLCSGTIFCRDLIKVSDELILSELKDQKVVKVDRMKKKLDNGQLIDTGVFILTFDLCHIPDSIDVGFYPCKVKQYIPSPLRCMNCLKSIPLKSDM</sequence>
<gene>
    <name evidence="2" type="ORF">pipiens_013887</name>
</gene>
<keyword evidence="3" id="KW-1185">Reference proteome</keyword>
<dbReference type="AlphaFoldDB" id="A0ABD1CWP4"/>
<evidence type="ECO:0000313" key="2">
    <source>
        <dbReference type="EMBL" id="KAL1380869.1"/>
    </source>
</evidence>
<proteinExistence type="predicted"/>
<evidence type="ECO:0000256" key="1">
    <source>
        <dbReference type="SAM" id="MobiDB-lite"/>
    </source>
</evidence>
<name>A0ABD1CWP4_CULPP</name>
<feature type="compositionally biased region" description="Polar residues" evidence="1">
    <location>
        <begin position="41"/>
        <end position="53"/>
    </location>
</feature>
<organism evidence="2 3">
    <name type="scientific">Culex pipiens pipiens</name>
    <name type="common">Northern house mosquito</name>
    <dbReference type="NCBI Taxonomy" id="38569"/>
    <lineage>
        <taxon>Eukaryota</taxon>
        <taxon>Metazoa</taxon>
        <taxon>Ecdysozoa</taxon>
        <taxon>Arthropoda</taxon>
        <taxon>Hexapoda</taxon>
        <taxon>Insecta</taxon>
        <taxon>Pterygota</taxon>
        <taxon>Neoptera</taxon>
        <taxon>Endopterygota</taxon>
        <taxon>Diptera</taxon>
        <taxon>Nematocera</taxon>
        <taxon>Culicoidea</taxon>
        <taxon>Culicidae</taxon>
        <taxon>Culicinae</taxon>
        <taxon>Culicini</taxon>
        <taxon>Culex</taxon>
        <taxon>Culex</taxon>
    </lineage>
</organism>
<feature type="region of interest" description="Disordered" evidence="1">
    <location>
        <begin position="22"/>
        <end position="69"/>
    </location>
</feature>
<reference evidence="2 3" key="1">
    <citation type="submission" date="2024-05" db="EMBL/GenBank/DDBJ databases">
        <title>Culex pipiens pipiens assembly and annotation.</title>
        <authorList>
            <person name="Alout H."/>
            <person name="Durand T."/>
        </authorList>
    </citation>
    <scope>NUCLEOTIDE SEQUENCE [LARGE SCALE GENOMIC DNA]</scope>
    <source>
        <strain evidence="2">HA-2024</strain>
        <tissue evidence="2">Whole body</tissue>
    </source>
</reference>
<accession>A0ABD1CWP4</accession>
<evidence type="ECO:0000313" key="3">
    <source>
        <dbReference type="Proteomes" id="UP001562425"/>
    </source>
</evidence>
<comment type="caution">
    <text evidence="2">The sequence shown here is derived from an EMBL/GenBank/DDBJ whole genome shotgun (WGS) entry which is preliminary data.</text>
</comment>
<dbReference type="EMBL" id="JBEHCU010008919">
    <property type="protein sequence ID" value="KAL1380869.1"/>
    <property type="molecule type" value="Genomic_DNA"/>
</dbReference>
<protein>
    <submittedName>
        <fullName evidence="2">Uncharacterized protein</fullName>
    </submittedName>
</protein>